<protein>
    <submittedName>
        <fullName evidence="2">Glycosyltransferase</fullName>
    </submittedName>
</protein>
<dbReference type="InterPro" id="IPR050834">
    <property type="entry name" value="Glycosyltransf_2"/>
</dbReference>
<dbReference type="AlphaFoldDB" id="A0AAE6VN17"/>
<dbReference type="Proteomes" id="UP000463871">
    <property type="component" value="Chromosome"/>
</dbReference>
<dbReference type="Pfam" id="PF00535">
    <property type="entry name" value="Glycos_transf_2"/>
    <property type="match status" value="1"/>
</dbReference>
<gene>
    <name evidence="2" type="ORF">GWI30_07460</name>
</gene>
<reference evidence="2 3" key="1">
    <citation type="submission" date="2020-01" db="EMBL/GenBank/DDBJ databases">
        <title>Complete genome of Aeromonas media MC64.</title>
        <authorList>
            <person name="Cao G."/>
            <person name="Fu J."/>
            <person name="Zhong C."/>
        </authorList>
    </citation>
    <scope>NUCLEOTIDE SEQUENCE [LARGE SCALE GENOMIC DNA]</scope>
    <source>
        <strain evidence="2 3">MC64</strain>
    </source>
</reference>
<organism evidence="2 3">
    <name type="scientific">Aeromonas media</name>
    <dbReference type="NCBI Taxonomy" id="651"/>
    <lineage>
        <taxon>Bacteria</taxon>
        <taxon>Pseudomonadati</taxon>
        <taxon>Pseudomonadota</taxon>
        <taxon>Gammaproteobacteria</taxon>
        <taxon>Aeromonadales</taxon>
        <taxon>Aeromonadaceae</taxon>
        <taxon>Aeromonas</taxon>
    </lineage>
</organism>
<proteinExistence type="predicted"/>
<accession>A0AAE6VN17</accession>
<dbReference type="PANTHER" id="PTHR43685:SF2">
    <property type="entry name" value="GLYCOSYLTRANSFERASE 2-LIKE DOMAIN-CONTAINING PROTEIN"/>
    <property type="match status" value="1"/>
</dbReference>
<evidence type="ECO:0000313" key="2">
    <source>
        <dbReference type="EMBL" id="QHQ50764.1"/>
    </source>
</evidence>
<name>A0AAE6VN17_AERME</name>
<dbReference type="Gene3D" id="3.90.550.10">
    <property type="entry name" value="Spore Coat Polysaccharide Biosynthesis Protein SpsA, Chain A"/>
    <property type="match status" value="1"/>
</dbReference>
<dbReference type="PANTHER" id="PTHR43685">
    <property type="entry name" value="GLYCOSYLTRANSFERASE"/>
    <property type="match status" value="1"/>
</dbReference>
<dbReference type="SUPFAM" id="SSF53448">
    <property type="entry name" value="Nucleotide-diphospho-sugar transferases"/>
    <property type="match status" value="1"/>
</dbReference>
<evidence type="ECO:0000313" key="3">
    <source>
        <dbReference type="Proteomes" id="UP000463871"/>
    </source>
</evidence>
<dbReference type="RefSeq" id="WP_161506983.1">
    <property type="nucleotide sequence ID" value="NZ_CAWPID010000001.1"/>
</dbReference>
<sequence length="296" mass="32907">MKISVVITTKDRFEFLIRAIKSILMGVITPDDIVIVNDGGTKILNNVLPLNSICEFKVINNDTSLGGNKARNQGVLAASGDIIFFLDDDDAYTADTISEKLRLFESDTQLALVYTGVQFVMSDNLDMVVRTKQPIADNELSLKHLLAQGNLIGPTSCAAVRKSAFIAAGMFDEKLGAMQDYELWLRMIQHGKVMSDGGLNLIYTIHSSGAQISSKYEKYLVAATYISDKFKNELDKFDVSRCFWAEVYFRVALSCSHASELLKVRFAIKSFVCKPALKSMALFMPTSLLKRIKPFV</sequence>
<dbReference type="EMBL" id="CP047962">
    <property type="protein sequence ID" value="QHQ50764.1"/>
    <property type="molecule type" value="Genomic_DNA"/>
</dbReference>
<dbReference type="InterPro" id="IPR029044">
    <property type="entry name" value="Nucleotide-diphossugar_trans"/>
</dbReference>
<evidence type="ECO:0000259" key="1">
    <source>
        <dbReference type="Pfam" id="PF00535"/>
    </source>
</evidence>
<feature type="domain" description="Glycosyltransferase 2-like" evidence="1">
    <location>
        <begin position="4"/>
        <end position="165"/>
    </location>
</feature>
<dbReference type="InterPro" id="IPR001173">
    <property type="entry name" value="Glyco_trans_2-like"/>
</dbReference>